<feature type="region of interest" description="Disordered" evidence="3">
    <location>
        <begin position="1577"/>
        <end position="1623"/>
    </location>
</feature>
<feature type="region of interest" description="Disordered" evidence="3">
    <location>
        <begin position="2385"/>
        <end position="2527"/>
    </location>
</feature>
<feature type="coiled-coil region" evidence="2">
    <location>
        <begin position="1974"/>
        <end position="2183"/>
    </location>
</feature>
<keyword evidence="6" id="KW-1185">Reference proteome</keyword>
<dbReference type="EMBL" id="LJZO01000029">
    <property type="protein sequence ID" value="ROV94241.1"/>
    <property type="molecule type" value="Genomic_DNA"/>
</dbReference>
<dbReference type="PANTHER" id="PTHR32083:SF0">
    <property type="entry name" value="CILIA AND FLAGELLA-ASSOCIATED PROTEIN 58"/>
    <property type="match status" value="1"/>
</dbReference>
<feature type="compositionally biased region" description="Polar residues" evidence="3">
    <location>
        <begin position="2422"/>
        <end position="2446"/>
    </location>
</feature>
<feature type="region of interest" description="Disordered" evidence="3">
    <location>
        <begin position="698"/>
        <end position="747"/>
    </location>
</feature>
<feature type="region of interest" description="Disordered" evidence="3">
    <location>
        <begin position="1360"/>
        <end position="1381"/>
    </location>
</feature>
<feature type="compositionally biased region" description="Low complexity" evidence="3">
    <location>
        <begin position="1216"/>
        <end position="1229"/>
    </location>
</feature>
<feature type="compositionally biased region" description="Low complexity" evidence="3">
    <location>
        <begin position="275"/>
        <end position="286"/>
    </location>
</feature>
<feature type="region of interest" description="Disordered" evidence="3">
    <location>
        <begin position="761"/>
        <end position="801"/>
    </location>
</feature>
<feature type="region of interest" description="Disordered" evidence="3">
    <location>
        <begin position="1449"/>
        <end position="1479"/>
    </location>
</feature>
<feature type="compositionally biased region" description="Basic and acidic residues" evidence="3">
    <location>
        <begin position="1115"/>
        <end position="1125"/>
    </location>
</feature>
<reference evidence="5 6" key="1">
    <citation type="submission" date="2015-09" db="EMBL/GenBank/DDBJ databases">
        <title>Host preference determinants of Valsa canker pathogens revealed by comparative genomics.</title>
        <authorList>
            <person name="Yin Z."/>
            <person name="Huang L."/>
        </authorList>
    </citation>
    <scope>NUCLEOTIDE SEQUENCE [LARGE SCALE GENOMIC DNA]</scope>
    <source>
        <strain evidence="5 6">YSFL</strain>
    </source>
</reference>
<feature type="region of interest" description="Disordered" evidence="3">
    <location>
        <begin position="176"/>
        <end position="232"/>
    </location>
</feature>
<gene>
    <name evidence="5" type="ORF">VSDG_05713</name>
</gene>
<dbReference type="OrthoDB" id="1293114at2759"/>
<dbReference type="GO" id="GO:0005856">
    <property type="term" value="C:cytoskeleton"/>
    <property type="evidence" value="ECO:0007669"/>
    <property type="project" value="TreeGrafter"/>
</dbReference>
<feature type="compositionally biased region" description="Low complexity" evidence="3">
    <location>
        <begin position="2456"/>
        <end position="2470"/>
    </location>
</feature>
<proteinExistence type="predicted"/>
<dbReference type="STRING" id="252740.A0A423VT94"/>
<feature type="compositionally biased region" description="Low complexity" evidence="3">
    <location>
        <begin position="441"/>
        <end position="451"/>
    </location>
</feature>
<feature type="region of interest" description="Disordered" evidence="3">
    <location>
        <begin position="613"/>
        <end position="684"/>
    </location>
</feature>
<keyword evidence="4" id="KW-0732">Signal</keyword>
<evidence type="ECO:0000256" key="4">
    <source>
        <dbReference type="SAM" id="SignalP"/>
    </source>
</evidence>
<feature type="coiled-coil region" evidence="2">
    <location>
        <begin position="1704"/>
        <end position="1731"/>
    </location>
</feature>
<feature type="compositionally biased region" description="Basic and acidic residues" evidence="3">
    <location>
        <begin position="1167"/>
        <end position="1179"/>
    </location>
</feature>
<feature type="region of interest" description="Disordered" evidence="3">
    <location>
        <begin position="260"/>
        <end position="291"/>
    </location>
</feature>
<feature type="compositionally biased region" description="Polar residues" evidence="3">
    <location>
        <begin position="720"/>
        <end position="736"/>
    </location>
</feature>
<feature type="compositionally biased region" description="Polar residues" evidence="3">
    <location>
        <begin position="659"/>
        <end position="681"/>
    </location>
</feature>
<feature type="compositionally biased region" description="Basic and acidic residues" evidence="3">
    <location>
        <begin position="826"/>
        <end position="842"/>
    </location>
</feature>
<keyword evidence="1 2" id="KW-0175">Coiled coil</keyword>
<name>A0A423VT94_CYTCH</name>
<feature type="compositionally biased region" description="Polar residues" evidence="3">
    <location>
        <begin position="1360"/>
        <end position="1374"/>
    </location>
</feature>
<dbReference type="PANTHER" id="PTHR32083">
    <property type="entry name" value="CILIA AND FLAGELLA-ASSOCIATED PROTEIN 58-RELATED"/>
    <property type="match status" value="1"/>
</dbReference>
<feature type="compositionally biased region" description="Basic and acidic residues" evidence="3">
    <location>
        <begin position="1274"/>
        <end position="1283"/>
    </location>
</feature>
<organism evidence="5 6">
    <name type="scientific">Cytospora chrysosperma</name>
    <name type="common">Cytospora canker fungus</name>
    <name type="synonym">Sphaeria chrysosperma</name>
    <dbReference type="NCBI Taxonomy" id="252740"/>
    <lineage>
        <taxon>Eukaryota</taxon>
        <taxon>Fungi</taxon>
        <taxon>Dikarya</taxon>
        <taxon>Ascomycota</taxon>
        <taxon>Pezizomycotina</taxon>
        <taxon>Sordariomycetes</taxon>
        <taxon>Sordariomycetidae</taxon>
        <taxon>Diaporthales</taxon>
        <taxon>Cytosporaceae</taxon>
        <taxon>Cytospora</taxon>
    </lineage>
</organism>
<comment type="caution">
    <text evidence="5">The sequence shown here is derived from an EMBL/GenBank/DDBJ whole genome shotgun (WGS) entry which is preliminary data.</text>
</comment>
<accession>A0A423VT94</accession>
<dbReference type="Proteomes" id="UP000284375">
    <property type="component" value="Unassembled WGS sequence"/>
</dbReference>
<feature type="compositionally biased region" description="Basic and acidic residues" evidence="3">
    <location>
        <begin position="1463"/>
        <end position="1473"/>
    </location>
</feature>
<sequence>MLPPRPSMLAAALGITIILISGAANAQASSASQYCHHQQSYAADQVRRGLQPRQTGAGANVQVFSGALGGIRAAAVTTTGDALRPYAVCGDTFMDFASAAARSCDDQMNGCAEVANAGGANFSVGDSRCNEAIKVDSTTTAAPVISSAIQTTTPVSLSLVSQNADFNYFCEVQAKTSSPDSSPPLPPRALAQDGLRSSRPSRSPPTSPALSTASTADGEASSPFVPNLPTPRLPERAAEFLKTPPSSSGDAEDVQYVTASWGSPYPRSEESNFLRRSPSSEPSESSTIHRLELDTPFLRPAPSLVIPPHDHQPSSLAAILVNRARRPGPARGLTEDWIRQHTAASENVEPRYWLSDGTDSEHSSLSGSFSGDEGAWLDERDLKTPTASNPYRPTFSRQSSGQHPRARSSTETLKQSNFGRLRKPDNATMATQAPGLVLPDTASTLSLSTSTPDNRPVTPVDPKNTTNAEMTEPRPPVTPMGPGVKKEQAPTPRIKKKVPWRGKNIMVLLPRDEGRGQPGKGPIPLRQHEVANMFREWEELGYDIRGFDLNVPSGYTALPVEHHSRSRDEWPDVEDVVRERKEHKFKVTLPDLDAWRNYMNELTEAKLRALGVSLGGDDPAPPPPSISPNPAGLSRRATITQYPPLPFSPTVPTSSPSSAQGMQQYPFPSQTSAGGINTVASPASFHGHYNQRQSVSIPANQSPFGFHPPQPQPSPRDMLFQQQGMHRVSPSLSMSPFSPGGFQPPLLHQRHQSLQFPQLPHQQFKHPARASPRLQELRETDEEEEAKSSSKTPEPTPYIRHNASNSLQKEIDEAEYHLEEQFRSQLEHDQDYSPHNEDEKRHAAGQPAAEPTKAFAPQAPRFEGAIDENLVLHHPRPHSRGHSLSQKYFGEEDMRGSSTTKGFNKLKPIQDDDKPEEDVETNPSNLGTPVVQNFAHPAHDRTFSTISNPWQHEQPLSRRPSHGSKSSFSKLNVAAPEFKFNPTSTFQPGQFNFGSNTFQPAVFQGAASSNAPESVNSSNQFSPPAAPSTKINVNAPVFSPGSSDFSFSAVGAPTFRPDAPSFTPLQSISGSVTSPIMSGSESGKLASSIFGNIDLGKPDIVKPTKASKAIPIIRPDSRSSNKDEQPSAPVDDEQDQTTDEARVKRVRGASADDDDHQYSRPTELAEAESRGTEEERPSRESGISSTIVSDSTEARDTTSLSDVSAEHNADGWAPIELASEAEASAVNSSRELEEDIFKPRHKKSLSATAMPFVPSTSIATDDDDDKESTPVPSHIDKSVRESDMGTETGLAEQDQVTKETPKESVEIEHSAVASHGGDEDRGLGASELVSLPLPTNGGLSASRFAASPSPKGLAASKYARSSSPVSEVETTQSPFAPDTQGDFIFPITVEGSEQESEDIQKTMPVQHGEDGNANEPTFEEIDAVMQHINENDPALGVKKTVEMPIWHQPSPTRQRSLADTTDETPKHSLEKFPRGVAPSPSPRHYHLPLGVHPPLHTAELEDPFRDPPVSVQLSRHNTSESQAASDDWERAFSDDEQAKLDSRANFFDGRVNGLVDGVLEARLGPLEASLQGIQRALNMLTERTPPSSYRERRSMSAEYQESDADDEDDEPVPRRSMSPRRDKRIDQIRAAVLDALAVQQRNTYDAVSADNVASIMRSMEEMKQHFSESLREGFRAENLRSVVEEVVVPRLAHPPPQPAIANDQEELSEKYNELSARYVELEQRLHFEETKSSAEFESRRMVEDRAAEFERHLRLAETKIEAEIMKRSAYDQRIAEMEDKLKHQEEMNESEVTLRRAAEDRLSEIQRLYRTSAEEEIRLREIVEEKDEKIMILEATHSKNTMRMAMLDVAAESAQKEKSELEDRVRIAEAEARELRQEAKRWRIEAERTLEMSDRNDDDLHNALEDNKQLHKLIDTLGTTLNENERIRDSWRAKFMSLQQDMENAMRHVTEENARRAKREQAMLARQEVLDAKLFAESRTRERLETELERLEAGERQGMKAVNEAKRLEVLLAEMRTENHKLQQSAARYQAEFQEARESGAREVQRTRESMQAQIEDANHQVNVIREELEDQISRLRTQLDQAKLDSDTVRSQYDMLMEEAQNNRKGDIKEVVRKHQDEIEDMQARFERQLNNTVEDAQRAETNLLERLSISTSKCEHLQDRVQHLEEKLDIAREAARAAAQAAKSSGYTPPPAAAIAPAPMPLQSAQRTIASQPQPQLEAVANALQLPEKISPQALRESIMVLQEQLQEREQKIEELEQIADPEAQTKIAKRDDEITWLRELLAVRHSDLQDIITALGRDDYDQDRVRDAAIRLKANLQMEQQERERAANGGSAINLPNIAASLRDASPRVAQAVGPLAAAWGNWRKGANLSASLSGVAQSPLAAAGGGGSGSNSATPRRDSPASQSSFLSGLLTPPATAVRQQTPPSSSQGKDQQPTAFSSTGRRFTAQDLANRPRPVAVVAAQRQAQKMPPAAREGSPAPRQPAVAFPNSGGPQTPPMMRPASYDDDAMAAEDFDDAGFFIDDE</sequence>
<feature type="coiled-coil region" evidence="2">
    <location>
        <begin position="1844"/>
        <end position="1892"/>
    </location>
</feature>
<protein>
    <recommendedName>
        <fullName evidence="7">Myosin class II heavy chain</fullName>
    </recommendedName>
</protein>
<feature type="compositionally biased region" description="Polar residues" evidence="3">
    <location>
        <begin position="385"/>
        <end position="418"/>
    </location>
</feature>
<feature type="region of interest" description="Disordered" evidence="3">
    <location>
        <begin position="826"/>
        <end position="858"/>
    </location>
</feature>
<feature type="compositionally biased region" description="Polar residues" evidence="3">
    <location>
        <begin position="1181"/>
        <end position="1202"/>
    </location>
</feature>
<evidence type="ECO:0000313" key="5">
    <source>
        <dbReference type="EMBL" id="ROV94241.1"/>
    </source>
</evidence>
<feature type="region of interest" description="Disordered" evidence="3">
    <location>
        <begin position="349"/>
        <end position="493"/>
    </location>
</feature>
<feature type="chain" id="PRO_5019249121" description="Myosin class II heavy chain" evidence="4">
    <location>
        <begin position="27"/>
        <end position="2527"/>
    </location>
</feature>
<feature type="region of interest" description="Disordered" evidence="3">
    <location>
        <begin position="1106"/>
        <end position="1329"/>
    </location>
</feature>
<feature type="coiled-coil region" evidence="2">
    <location>
        <begin position="1767"/>
        <end position="1800"/>
    </location>
</feature>
<evidence type="ECO:0000313" key="6">
    <source>
        <dbReference type="Proteomes" id="UP000284375"/>
    </source>
</evidence>
<feature type="signal peptide" evidence="4">
    <location>
        <begin position="1"/>
        <end position="26"/>
    </location>
</feature>
<feature type="compositionally biased region" description="Low complexity" evidence="3">
    <location>
        <begin position="363"/>
        <end position="374"/>
    </location>
</feature>
<feature type="compositionally biased region" description="Polar residues" evidence="3">
    <location>
        <begin position="1449"/>
        <end position="1459"/>
    </location>
</feature>
<evidence type="ECO:0000256" key="1">
    <source>
        <dbReference type="ARBA" id="ARBA00023054"/>
    </source>
</evidence>
<feature type="compositionally biased region" description="Basic and acidic residues" evidence="3">
    <location>
        <begin position="1295"/>
        <end position="1309"/>
    </location>
</feature>
<evidence type="ECO:0000256" key="3">
    <source>
        <dbReference type="SAM" id="MobiDB-lite"/>
    </source>
</evidence>
<feature type="compositionally biased region" description="Acidic residues" evidence="3">
    <location>
        <begin position="1600"/>
        <end position="1610"/>
    </location>
</feature>
<feature type="compositionally biased region" description="Acidic residues" evidence="3">
    <location>
        <begin position="2507"/>
        <end position="2527"/>
    </location>
</feature>
<feature type="region of interest" description="Disordered" evidence="3">
    <location>
        <begin position="873"/>
        <end position="928"/>
    </location>
</feature>
<feature type="region of interest" description="Disordered" evidence="3">
    <location>
        <begin position="941"/>
        <end position="968"/>
    </location>
</feature>
<evidence type="ECO:0008006" key="7">
    <source>
        <dbReference type="Google" id="ProtNLM"/>
    </source>
</evidence>
<evidence type="ECO:0000256" key="2">
    <source>
        <dbReference type="SAM" id="Coils"/>
    </source>
</evidence>